<evidence type="ECO:0000256" key="3">
    <source>
        <dbReference type="ARBA" id="ARBA00010617"/>
    </source>
</evidence>
<dbReference type="SUPFAM" id="SSF48264">
    <property type="entry name" value="Cytochrome P450"/>
    <property type="match status" value="1"/>
</dbReference>
<dbReference type="InterPro" id="IPR036396">
    <property type="entry name" value="Cyt_P450_sf"/>
</dbReference>
<accession>A0ABR2PB84</accession>
<evidence type="ECO:0000313" key="10">
    <source>
        <dbReference type="EMBL" id="KAK8985563.1"/>
    </source>
</evidence>
<reference evidence="10 11" key="1">
    <citation type="journal article" date="2024" name="G3 (Bethesda)">
        <title>Genome assembly of Hibiscus sabdariffa L. provides insights into metabolisms of medicinal natural products.</title>
        <authorList>
            <person name="Kim T."/>
        </authorList>
    </citation>
    <scope>NUCLEOTIDE SEQUENCE [LARGE SCALE GENOMIC DNA]</scope>
    <source>
        <strain evidence="10">TK-2024</strain>
        <tissue evidence="10">Old leaves</tissue>
    </source>
</reference>
<comment type="subcellular location">
    <subcellularLocation>
        <location evidence="2">Membrane</location>
    </subcellularLocation>
</comment>
<keyword evidence="8" id="KW-0503">Monooxygenase</keyword>
<keyword evidence="4" id="KW-0349">Heme</keyword>
<gene>
    <name evidence="10" type="ORF">V6N11_068817</name>
</gene>
<protein>
    <recommendedName>
        <fullName evidence="12">Cytochrome P450</fullName>
    </recommendedName>
</protein>
<evidence type="ECO:0000313" key="11">
    <source>
        <dbReference type="Proteomes" id="UP001396334"/>
    </source>
</evidence>
<dbReference type="PANTHER" id="PTHR47943:SF9">
    <property type="entry name" value="CYTOCHROME P450"/>
    <property type="match status" value="1"/>
</dbReference>
<evidence type="ECO:0000256" key="1">
    <source>
        <dbReference type="ARBA" id="ARBA00001971"/>
    </source>
</evidence>
<dbReference type="InterPro" id="IPR001128">
    <property type="entry name" value="Cyt_P450"/>
</dbReference>
<evidence type="ECO:0000256" key="9">
    <source>
        <dbReference type="ARBA" id="ARBA00023136"/>
    </source>
</evidence>
<evidence type="ECO:0000256" key="6">
    <source>
        <dbReference type="ARBA" id="ARBA00023002"/>
    </source>
</evidence>
<dbReference type="Gene3D" id="1.10.630.10">
    <property type="entry name" value="Cytochrome P450"/>
    <property type="match status" value="1"/>
</dbReference>
<comment type="caution">
    <text evidence="10">The sequence shown here is derived from an EMBL/GenBank/DDBJ whole genome shotgun (WGS) entry which is preliminary data.</text>
</comment>
<name>A0ABR2PB84_9ROSI</name>
<comment type="cofactor">
    <cofactor evidence="1">
        <name>heme</name>
        <dbReference type="ChEBI" id="CHEBI:30413"/>
    </cofactor>
</comment>
<organism evidence="10 11">
    <name type="scientific">Hibiscus sabdariffa</name>
    <name type="common">roselle</name>
    <dbReference type="NCBI Taxonomy" id="183260"/>
    <lineage>
        <taxon>Eukaryota</taxon>
        <taxon>Viridiplantae</taxon>
        <taxon>Streptophyta</taxon>
        <taxon>Embryophyta</taxon>
        <taxon>Tracheophyta</taxon>
        <taxon>Spermatophyta</taxon>
        <taxon>Magnoliopsida</taxon>
        <taxon>eudicotyledons</taxon>
        <taxon>Gunneridae</taxon>
        <taxon>Pentapetalae</taxon>
        <taxon>rosids</taxon>
        <taxon>malvids</taxon>
        <taxon>Malvales</taxon>
        <taxon>Malvaceae</taxon>
        <taxon>Malvoideae</taxon>
        <taxon>Hibiscus</taxon>
    </lineage>
</organism>
<evidence type="ECO:0000256" key="8">
    <source>
        <dbReference type="ARBA" id="ARBA00023033"/>
    </source>
</evidence>
<proteinExistence type="inferred from homology"/>
<sequence length="108" mass="12269">MLGKLLHQSLHRLAQRYGPIISIKLGHVSTIVVLSPEAAELFLKVRDVVFASRPKVQSSDYLTFGTKGLAFTEYGSYWHTIRKWCILHIFSSSKLKNFAPVRKAEIEP</sequence>
<keyword evidence="6" id="KW-0560">Oxidoreductase</keyword>
<evidence type="ECO:0000256" key="4">
    <source>
        <dbReference type="ARBA" id="ARBA00022617"/>
    </source>
</evidence>
<dbReference type="PANTHER" id="PTHR47943">
    <property type="entry name" value="CYTOCHROME P450 93A3-LIKE"/>
    <property type="match status" value="1"/>
</dbReference>
<evidence type="ECO:0008006" key="12">
    <source>
        <dbReference type="Google" id="ProtNLM"/>
    </source>
</evidence>
<evidence type="ECO:0000256" key="7">
    <source>
        <dbReference type="ARBA" id="ARBA00023004"/>
    </source>
</evidence>
<dbReference type="Proteomes" id="UP001396334">
    <property type="component" value="Unassembled WGS sequence"/>
</dbReference>
<keyword evidence="11" id="KW-1185">Reference proteome</keyword>
<evidence type="ECO:0000256" key="5">
    <source>
        <dbReference type="ARBA" id="ARBA00022723"/>
    </source>
</evidence>
<keyword evidence="7" id="KW-0408">Iron</keyword>
<comment type="similarity">
    <text evidence="3">Belongs to the cytochrome P450 family.</text>
</comment>
<keyword evidence="5" id="KW-0479">Metal-binding</keyword>
<dbReference type="Pfam" id="PF00067">
    <property type="entry name" value="p450"/>
    <property type="match status" value="1"/>
</dbReference>
<keyword evidence="9" id="KW-0472">Membrane</keyword>
<evidence type="ECO:0000256" key="2">
    <source>
        <dbReference type="ARBA" id="ARBA00004370"/>
    </source>
</evidence>
<dbReference type="EMBL" id="JBBPBN010000069">
    <property type="protein sequence ID" value="KAK8985563.1"/>
    <property type="molecule type" value="Genomic_DNA"/>
</dbReference>